<organism evidence="2 3">
    <name type="scientific">Evansella vedderi</name>
    <dbReference type="NCBI Taxonomy" id="38282"/>
    <lineage>
        <taxon>Bacteria</taxon>
        <taxon>Bacillati</taxon>
        <taxon>Bacillota</taxon>
        <taxon>Bacilli</taxon>
        <taxon>Bacillales</taxon>
        <taxon>Bacillaceae</taxon>
        <taxon>Evansella</taxon>
    </lineage>
</organism>
<sequence>MSVLNQEEVIKFFKLYGFRVDEVSVREWVKENNKKANTSDKIRPTIEDDLLKYNHWCIVKGTAYEEGIDDQTKISRLLEEVELLRKEVEDLKNEKYDLEKLLGKNTWI</sequence>
<protein>
    <submittedName>
        <fullName evidence="2">Polyhydroxyalkanoate synthesis regulator phasin</fullName>
    </submittedName>
</protein>
<evidence type="ECO:0000313" key="2">
    <source>
        <dbReference type="EMBL" id="MDQ0254608.1"/>
    </source>
</evidence>
<evidence type="ECO:0000313" key="3">
    <source>
        <dbReference type="Proteomes" id="UP001230005"/>
    </source>
</evidence>
<comment type="caution">
    <text evidence="2">The sequence shown here is derived from an EMBL/GenBank/DDBJ whole genome shotgun (WGS) entry which is preliminary data.</text>
</comment>
<proteinExistence type="predicted"/>
<name>A0ABT9ZTQ0_9BACI</name>
<dbReference type="RefSeq" id="WP_307324760.1">
    <property type="nucleotide sequence ID" value="NZ_JAUSUG010000006.1"/>
</dbReference>
<reference evidence="2 3" key="1">
    <citation type="submission" date="2023-07" db="EMBL/GenBank/DDBJ databases">
        <title>Genomic Encyclopedia of Type Strains, Phase IV (KMG-IV): sequencing the most valuable type-strain genomes for metagenomic binning, comparative biology and taxonomic classification.</title>
        <authorList>
            <person name="Goeker M."/>
        </authorList>
    </citation>
    <scope>NUCLEOTIDE SEQUENCE [LARGE SCALE GENOMIC DNA]</scope>
    <source>
        <strain evidence="2 3">DSM 9768</strain>
    </source>
</reference>
<evidence type="ECO:0000256" key="1">
    <source>
        <dbReference type="SAM" id="Coils"/>
    </source>
</evidence>
<gene>
    <name evidence="2" type="ORF">J2S74_001987</name>
</gene>
<dbReference type="Proteomes" id="UP001230005">
    <property type="component" value="Unassembled WGS sequence"/>
</dbReference>
<keyword evidence="1" id="KW-0175">Coiled coil</keyword>
<feature type="coiled-coil region" evidence="1">
    <location>
        <begin position="74"/>
        <end position="101"/>
    </location>
</feature>
<dbReference type="EMBL" id="JAUSUG010000006">
    <property type="protein sequence ID" value="MDQ0254608.1"/>
    <property type="molecule type" value="Genomic_DNA"/>
</dbReference>
<accession>A0ABT9ZTQ0</accession>
<keyword evidence="3" id="KW-1185">Reference proteome</keyword>